<evidence type="ECO:0000256" key="5">
    <source>
        <dbReference type="ARBA" id="ARBA00023237"/>
    </source>
</evidence>
<evidence type="ECO:0000259" key="7">
    <source>
        <dbReference type="Pfam" id="PF14322"/>
    </source>
</evidence>
<proteinExistence type="inferred from homology"/>
<evidence type="ECO:0000256" key="4">
    <source>
        <dbReference type="ARBA" id="ARBA00023136"/>
    </source>
</evidence>
<keyword evidence="9" id="KW-1185">Reference proteome</keyword>
<dbReference type="PROSITE" id="PS51257">
    <property type="entry name" value="PROKAR_LIPOPROTEIN"/>
    <property type="match status" value="1"/>
</dbReference>
<comment type="subcellular location">
    <subcellularLocation>
        <location evidence="1">Cell outer membrane</location>
    </subcellularLocation>
</comment>
<dbReference type="InterPro" id="IPR012944">
    <property type="entry name" value="SusD_RagB_dom"/>
</dbReference>
<dbReference type="AlphaFoldDB" id="A0A1M5HF13"/>
<comment type="similarity">
    <text evidence="2">Belongs to the SusD family.</text>
</comment>
<name>A0A1M5HF13_9FLAO</name>
<evidence type="ECO:0000256" key="2">
    <source>
        <dbReference type="ARBA" id="ARBA00006275"/>
    </source>
</evidence>
<evidence type="ECO:0000313" key="8">
    <source>
        <dbReference type="EMBL" id="SHG14533.1"/>
    </source>
</evidence>
<evidence type="ECO:0000313" key="9">
    <source>
        <dbReference type="Proteomes" id="UP000184516"/>
    </source>
</evidence>
<gene>
    <name evidence="8" type="ORF">SAMN05443549_102209</name>
</gene>
<reference evidence="9" key="1">
    <citation type="submission" date="2016-11" db="EMBL/GenBank/DDBJ databases">
        <authorList>
            <person name="Varghese N."/>
            <person name="Submissions S."/>
        </authorList>
    </citation>
    <scope>NUCLEOTIDE SEQUENCE [LARGE SCALE GENOMIC DNA]</scope>
    <source>
        <strain evidence="9">DSM 19978</strain>
    </source>
</reference>
<dbReference type="Pfam" id="PF07980">
    <property type="entry name" value="SusD_RagB"/>
    <property type="match status" value="1"/>
</dbReference>
<organism evidence="8 9">
    <name type="scientific">Flavobacterium fluvii</name>
    <dbReference type="NCBI Taxonomy" id="468056"/>
    <lineage>
        <taxon>Bacteria</taxon>
        <taxon>Pseudomonadati</taxon>
        <taxon>Bacteroidota</taxon>
        <taxon>Flavobacteriia</taxon>
        <taxon>Flavobacteriales</taxon>
        <taxon>Flavobacteriaceae</taxon>
        <taxon>Flavobacterium</taxon>
    </lineage>
</organism>
<keyword evidence="3" id="KW-0732">Signal</keyword>
<protein>
    <submittedName>
        <fullName evidence="8">Starch-binding associating with outer membrane</fullName>
    </submittedName>
</protein>
<evidence type="ECO:0000256" key="1">
    <source>
        <dbReference type="ARBA" id="ARBA00004442"/>
    </source>
</evidence>
<dbReference type="GO" id="GO:0009279">
    <property type="term" value="C:cell outer membrane"/>
    <property type="evidence" value="ECO:0007669"/>
    <property type="project" value="UniProtKB-SubCell"/>
</dbReference>
<dbReference type="Proteomes" id="UP000184516">
    <property type="component" value="Unassembled WGS sequence"/>
</dbReference>
<sequence>MKKIYILLGLITMGMSSCESFLDEQPIDKVAKEQFYTDEAGLMKGLTGVYDILGATKVYGTDFLGQIEASSDESYRNRSAETSGFPLNLYNFTDGQVSAMWTQLYDGVQRANAFIADVNVPKMDETKRQQMLGEALFLRGYYYFMLVSRWGDVPLRLTPTTSPVGIDMARTPKAEVYAQILKDMKEAETKVATSTSIGYSSRVSKTIVQGILARVCLYMAGNPLNDTSKYAEALEWTKKVINSGEHGLNVTFDTDPKFNSFNQTIATVPVNSNNAYRQIFINLAQNKYDLKENMWEIEFKGNRTDSYNELGGLGSQVGFQFQPAVGSPFRNSIGYGYGFARATHRLFNSYDATGKDLRRDWNLSTYNFNGTTGARQAMVKTIVYGREATKWKREYEITNPKDQNQSSINFAALRYADILLMFAEAENKVLHGPSAAAYEAVNQVRRRGYGLPINTPSLVADLPVGLNEATFQQWIEDERMRELCFEGLRRMDLIRWGKYVQTMNAIGNEMASAPTVFNALTGPLAAQNVQYAKIAGQSTAQKHLLYPIPSVEMLSNKLITPADQNPGW</sequence>
<keyword evidence="5" id="KW-0998">Cell outer membrane</keyword>
<dbReference type="OrthoDB" id="5694214at2"/>
<evidence type="ECO:0000256" key="3">
    <source>
        <dbReference type="ARBA" id="ARBA00022729"/>
    </source>
</evidence>
<dbReference type="RefSeq" id="WP_073369154.1">
    <property type="nucleotide sequence ID" value="NZ_FQWB01000002.1"/>
</dbReference>
<accession>A0A1M5HF13</accession>
<feature type="domain" description="RagB/SusD" evidence="6">
    <location>
        <begin position="368"/>
        <end position="568"/>
    </location>
</feature>
<feature type="domain" description="SusD-like N-terminal" evidence="7">
    <location>
        <begin position="21"/>
        <end position="217"/>
    </location>
</feature>
<evidence type="ECO:0000259" key="6">
    <source>
        <dbReference type="Pfam" id="PF07980"/>
    </source>
</evidence>
<keyword evidence="4" id="KW-0472">Membrane</keyword>
<dbReference type="InterPro" id="IPR011990">
    <property type="entry name" value="TPR-like_helical_dom_sf"/>
</dbReference>
<dbReference type="SUPFAM" id="SSF48452">
    <property type="entry name" value="TPR-like"/>
    <property type="match status" value="1"/>
</dbReference>
<dbReference type="Pfam" id="PF14322">
    <property type="entry name" value="SusD-like_3"/>
    <property type="match status" value="1"/>
</dbReference>
<dbReference type="InterPro" id="IPR033985">
    <property type="entry name" value="SusD-like_N"/>
</dbReference>
<dbReference type="STRING" id="468056.SAMN05443549_102209"/>
<dbReference type="EMBL" id="FQWB01000002">
    <property type="protein sequence ID" value="SHG14533.1"/>
    <property type="molecule type" value="Genomic_DNA"/>
</dbReference>
<dbReference type="Gene3D" id="1.25.40.390">
    <property type="match status" value="1"/>
</dbReference>
<dbReference type="CDD" id="cd08977">
    <property type="entry name" value="SusD"/>
    <property type="match status" value="1"/>
</dbReference>